<protein>
    <recommendedName>
        <fullName evidence="4">Secreted protein</fullName>
    </recommendedName>
</protein>
<organism evidence="2 3">
    <name type="scientific">Stenotrophomonas aracearum</name>
    <dbReference type="NCBI Taxonomy" id="3003272"/>
    <lineage>
        <taxon>Bacteria</taxon>
        <taxon>Pseudomonadati</taxon>
        <taxon>Pseudomonadota</taxon>
        <taxon>Gammaproteobacteria</taxon>
        <taxon>Lysobacterales</taxon>
        <taxon>Lysobacteraceae</taxon>
        <taxon>Stenotrophomonas</taxon>
    </lineage>
</organism>
<evidence type="ECO:0000313" key="2">
    <source>
        <dbReference type="EMBL" id="WNH49073.1"/>
    </source>
</evidence>
<name>A0ABY9YFC9_9GAMM</name>
<feature type="chain" id="PRO_5046370103" description="Secreted protein" evidence="1">
    <location>
        <begin position="25"/>
        <end position="145"/>
    </location>
</feature>
<evidence type="ECO:0008006" key="4">
    <source>
        <dbReference type="Google" id="ProtNLM"/>
    </source>
</evidence>
<reference evidence="2 3" key="1">
    <citation type="submission" date="2022-12" db="EMBL/GenBank/DDBJ databases">
        <title>Two new species, Stenotrophomonas aracearum and Stenotrophomonas oahuensis, isolated from Anthurium (Araceae family) in Hawaii.</title>
        <authorList>
            <person name="Chunag S.C."/>
            <person name="Dobhal S."/>
            <person name="Alvarez A."/>
            <person name="Arif M."/>
        </authorList>
    </citation>
    <scope>NUCLEOTIDE SEQUENCE [LARGE SCALE GENOMIC DNA]</scope>
    <source>
        <strain evidence="2 3">A5588</strain>
    </source>
</reference>
<keyword evidence="3" id="KW-1185">Reference proteome</keyword>
<evidence type="ECO:0000313" key="3">
    <source>
        <dbReference type="Proteomes" id="UP001305421"/>
    </source>
</evidence>
<dbReference type="EMBL" id="CP115543">
    <property type="protein sequence ID" value="WNH49073.1"/>
    <property type="molecule type" value="Genomic_DNA"/>
</dbReference>
<keyword evidence="1" id="KW-0732">Signal</keyword>
<evidence type="ECO:0000256" key="1">
    <source>
        <dbReference type="SAM" id="SignalP"/>
    </source>
</evidence>
<feature type="signal peptide" evidence="1">
    <location>
        <begin position="1"/>
        <end position="24"/>
    </location>
</feature>
<gene>
    <name evidence="2" type="ORF">PDM28_01690</name>
</gene>
<sequence>MLKLSARYLYPLILMMTCPLPAWALCCPGDIKDPMSASSGIGQVQPSETDVSLDRQWAVHTFERDGVGYLQVSEKAGAVQFIIGRSGTHYWVLPAGPMDTSIALPSDHRPPAPAHAREVYRHPDFRLLVSGWGSTANWWVENASE</sequence>
<dbReference type="RefSeq" id="WP_311183558.1">
    <property type="nucleotide sequence ID" value="NZ_CP115543.1"/>
</dbReference>
<accession>A0ABY9YFC9</accession>
<dbReference type="Proteomes" id="UP001305421">
    <property type="component" value="Chromosome"/>
</dbReference>
<proteinExistence type="predicted"/>